<dbReference type="AlphaFoldDB" id="A0A934KEE1"/>
<accession>A0A934KEE1</accession>
<protein>
    <submittedName>
        <fullName evidence="2">Universal stress protein</fullName>
    </submittedName>
</protein>
<dbReference type="Pfam" id="PF00582">
    <property type="entry name" value="Usp"/>
    <property type="match status" value="1"/>
</dbReference>
<dbReference type="RefSeq" id="WP_338205690.1">
    <property type="nucleotide sequence ID" value="NZ_JAEKNR010000246.1"/>
</dbReference>
<evidence type="ECO:0000313" key="2">
    <source>
        <dbReference type="EMBL" id="MBJ7601453.1"/>
    </source>
</evidence>
<dbReference type="Gene3D" id="3.40.50.12370">
    <property type="match status" value="1"/>
</dbReference>
<keyword evidence="3" id="KW-1185">Reference proteome</keyword>
<evidence type="ECO:0000259" key="1">
    <source>
        <dbReference type="Pfam" id="PF00582"/>
    </source>
</evidence>
<dbReference type="SUPFAM" id="SSF52402">
    <property type="entry name" value="Adenine nucleotide alpha hydrolases-like"/>
    <property type="match status" value="2"/>
</dbReference>
<name>A0A934KEE1_9BACT</name>
<dbReference type="InterPro" id="IPR006016">
    <property type="entry name" value="UspA"/>
</dbReference>
<dbReference type="Proteomes" id="UP000612893">
    <property type="component" value="Unassembled WGS sequence"/>
</dbReference>
<proteinExistence type="predicted"/>
<evidence type="ECO:0000313" key="3">
    <source>
        <dbReference type="Proteomes" id="UP000612893"/>
    </source>
</evidence>
<reference evidence="2" key="1">
    <citation type="submission" date="2020-10" db="EMBL/GenBank/DDBJ databases">
        <title>Ca. Dormibacterota MAGs.</title>
        <authorList>
            <person name="Montgomery K."/>
        </authorList>
    </citation>
    <scope>NUCLEOTIDE SEQUENCE [LARGE SCALE GENOMIC DNA]</scope>
    <source>
        <strain evidence="2">SC8812_S17_10</strain>
    </source>
</reference>
<comment type="caution">
    <text evidence="2">The sequence shown here is derived from an EMBL/GenBank/DDBJ whole genome shotgun (WGS) entry which is preliminary data.</text>
</comment>
<organism evidence="2 3">
    <name type="scientific">Candidatus Nephthysia bennettiae</name>
    <dbReference type="NCBI Taxonomy" id="3127016"/>
    <lineage>
        <taxon>Bacteria</taxon>
        <taxon>Bacillati</taxon>
        <taxon>Candidatus Dormiibacterota</taxon>
        <taxon>Candidatus Dormibacteria</taxon>
        <taxon>Candidatus Dormibacterales</taxon>
        <taxon>Candidatus Dormibacteraceae</taxon>
        <taxon>Candidatus Nephthysia</taxon>
    </lineage>
</organism>
<sequence>MQLLVPILRAQTATAVLSVADALSAANSGQGHVLGVVEVPRGPTDNLAAQVAQRRHDLLRWIAAIDAHKPGLRSGLAIQMRVCYNVSLGIREAVYESGSNLILIEWPGLSSRRPRILSSVLDDLASHPPADLLLVRPGTKVGQEPLTARRVLVPIRGGPNARLALMAAVSLGEVHGADVTALHIYGSEHHPRRKAAEADQVHDLIDEFRYRRLDLVEKDSENVGEVIRDEGQGYDVIVLGAYAEASQPRVLVQSLLTPSLRHLEGTIILAKSAGLSEVAPPSDVGRGR</sequence>
<gene>
    <name evidence="2" type="ORF">JF922_25685</name>
</gene>
<dbReference type="EMBL" id="JAEKNR010000246">
    <property type="protein sequence ID" value="MBJ7601453.1"/>
    <property type="molecule type" value="Genomic_DNA"/>
</dbReference>
<feature type="domain" description="UspA" evidence="1">
    <location>
        <begin position="149"/>
        <end position="239"/>
    </location>
</feature>